<dbReference type="InterPro" id="IPR006683">
    <property type="entry name" value="Thioestr_dom"/>
</dbReference>
<dbReference type="PANTHER" id="PTHR42856:SF1">
    <property type="entry name" value="ACYL-COENZYME A THIOESTERASE PAAI"/>
    <property type="match status" value="1"/>
</dbReference>
<dbReference type="NCBIfam" id="TIGR02286">
    <property type="entry name" value="PaaD"/>
    <property type="match status" value="1"/>
</dbReference>
<dbReference type="AlphaFoldDB" id="A0A923SCP2"/>
<evidence type="ECO:0000313" key="5">
    <source>
        <dbReference type="Proteomes" id="UP000608513"/>
    </source>
</evidence>
<reference evidence="4" key="1">
    <citation type="submission" date="2020-08" db="EMBL/GenBank/DDBJ databases">
        <title>Ramlibacter sp. USB13 16S ribosomal RNA gene genome sequencing and assembly.</title>
        <authorList>
            <person name="Kang M."/>
        </authorList>
    </citation>
    <scope>NUCLEOTIDE SEQUENCE</scope>
    <source>
        <strain evidence="4">USB13</strain>
    </source>
</reference>
<dbReference type="SUPFAM" id="SSF54637">
    <property type="entry name" value="Thioesterase/thiol ester dehydrase-isomerase"/>
    <property type="match status" value="1"/>
</dbReference>
<feature type="domain" description="Thioesterase" evidence="3">
    <location>
        <begin position="53"/>
        <end position="126"/>
    </location>
</feature>
<dbReference type="InterPro" id="IPR011973">
    <property type="entry name" value="PaaD"/>
</dbReference>
<dbReference type="NCBIfam" id="TIGR00369">
    <property type="entry name" value="unchar_dom_1"/>
    <property type="match status" value="1"/>
</dbReference>
<dbReference type="InterPro" id="IPR029069">
    <property type="entry name" value="HotDog_dom_sf"/>
</dbReference>
<dbReference type="PANTHER" id="PTHR42856">
    <property type="entry name" value="ACYL-COENZYME A THIOESTERASE PAAI"/>
    <property type="match status" value="1"/>
</dbReference>
<gene>
    <name evidence="4" type="primary">paaI</name>
    <name evidence="4" type="ORF">H8N03_19650</name>
</gene>
<dbReference type="CDD" id="cd03443">
    <property type="entry name" value="PaaI_thioesterase"/>
    <property type="match status" value="1"/>
</dbReference>
<evidence type="ECO:0000259" key="3">
    <source>
        <dbReference type="Pfam" id="PF03061"/>
    </source>
</evidence>
<keyword evidence="2" id="KW-0378">Hydrolase</keyword>
<dbReference type="FunFam" id="3.10.129.10:FF:000022">
    <property type="entry name" value="Phenylacetic acid degradation protein"/>
    <property type="match status" value="1"/>
</dbReference>
<name>A0A923SCP2_9BURK</name>
<dbReference type="InterPro" id="IPR003736">
    <property type="entry name" value="PAAI_dom"/>
</dbReference>
<sequence length="144" mass="15421">MRSPEQLAAAVGEAMYADDPAVRDFMGIELLACEPGRAVMRMAVRAPMLNGHKICHGGLIFTLADSTFAYACNSRNKVTVAAGASIEFLKPAHLDDVLTCEGVEQVLQGRHGIYDMKVTNQRGEVVAVFRGKSASIQGTVIPEA</sequence>
<dbReference type="InterPro" id="IPR052723">
    <property type="entry name" value="Acyl-CoA_thioesterase_PaaI"/>
</dbReference>
<evidence type="ECO:0000313" key="4">
    <source>
        <dbReference type="EMBL" id="MBC5785171.1"/>
    </source>
</evidence>
<dbReference type="Proteomes" id="UP000608513">
    <property type="component" value="Unassembled WGS sequence"/>
</dbReference>
<dbReference type="GO" id="GO:0016289">
    <property type="term" value="F:acyl-CoA hydrolase activity"/>
    <property type="evidence" value="ECO:0007669"/>
    <property type="project" value="TreeGrafter"/>
</dbReference>
<evidence type="ECO:0000256" key="2">
    <source>
        <dbReference type="ARBA" id="ARBA00022801"/>
    </source>
</evidence>
<keyword evidence="5" id="KW-1185">Reference proteome</keyword>
<organism evidence="4 5">
    <name type="scientific">Ramlibacter cellulosilyticus</name>
    <dbReference type="NCBI Taxonomy" id="2764187"/>
    <lineage>
        <taxon>Bacteria</taxon>
        <taxon>Pseudomonadati</taxon>
        <taxon>Pseudomonadota</taxon>
        <taxon>Betaproteobacteria</taxon>
        <taxon>Burkholderiales</taxon>
        <taxon>Comamonadaceae</taxon>
        <taxon>Ramlibacter</taxon>
    </lineage>
</organism>
<proteinExistence type="inferred from homology"/>
<accession>A0A923SCP2</accession>
<comment type="caution">
    <text evidence="4">The sequence shown here is derived from an EMBL/GenBank/DDBJ whole genome shotgun (WGS) entry which is preliminary data.</text>
</comment>
<protein>
    <submittedName>
        <fullName evidence="4">Hydroxyphenylacetyl-CoA thioesterase PaaI</fullName>
    </submittedName>
</protein>
<dbReference type="RefSeq" id="WP_187078045.1">
    <property type="nucleotide sequence ID" value="NZ_JACORT010000009.1"/>
</dbReference>
<comment type="similarity">
    <text evidence="1">Belongs to the thioesterase PaaI family.</text>
</comment>
<dbReference type="EMBL" id="JACORT010000009">
    <property type="protein sequence ID" value="MBC5785171.1"/>
    <property type="molecule type" value="Genomic_DNA"/>
</dbReference>
<dbReference type="Pfam" id="PF03061">
    <property type="entry name" value="4HBT"/>
    <property type="match status" value="1"/>
</dbReference>
<dbReference type="Gene3D" id="3.10.129.10">
    <property type="entry name" value="Hotdog Thioesterase"/>
    <property type="match status" value="1"/>
</dbReference>
<evidence type="ECO:0000256" key="1">
    <source>
        <dbReference type="ARBA" id="ARBA00008324"/>
    </source>
</evidence>